<keyword evidence="5" id="KW-0963">Cytoplasm</keyword>
<name>A0A2N0UX31_9FIRM</name>
<evidence type="ECO:0000256" key="3">
    <source>
        <dbReference type="ARBA" id="ARBA00022679"/>
    </source>
</evidence>
<evidence type="ECO:0000313" key="6">
    <source>
        <dbReference type="EMBL" id="PKD32579.1"/>
    </source>
</evidence>
<dbReference type="GO" id="GO:0003992">
    <property type="term" value="F:N2-acetyl-L-ornithine:2-oxoglutarate 5-aminotransferase activity"/>
    <property type="evidence" value="ECO:0007669"/>
    <property type="project" value="UniProtKB-UniRule"/>
</dbReference>
<feature type="binding site" evidence="5">
    <location>
        <begin position="102"/>
        <end position="103"/>
    </location>
    <ligand>
        <name>pyridoxal 5'-phosphate</name>
        <dbReference type="ChEBI" id="CHEBI:597326"/>
    </ligand>
</feature>
<sequence length="390" mass="42620">MTTKEKDLKYIMHTYGRYDVALKSAKGVTAYDENGKKYIDVSSGIGVNSLGYCNDGWVEAVSKQAGTIQHMSNYFYCSQASDLAEKLCTLTGLSKVCFGNSGAEANECAIKIARKYSFDKYGEGRNEIVTLNNSFHGRTVTTLAATGQDVFHNYFFPFTEGFKYADADDMDALKAVVSDKTCAVMLELIQGEGGVNILDPEYVKELVKYCNDNDILVIVDEVQTGVGRTGKLFAHQNYGILPDLMTVAKGLGGGLPIGVCMCGEKLKDVMSPSTHGTTFGANPVVCAGANYVLDTVANDEFLAEVEKKGQYFEDKLTKIDGVKSVRRMGLMIGIELEKGDAHDIAIKCVENGLLIITAKDLLRMLPPLVIDYNEIDEAINILEKTIKENN</sequence>
<gene>
    <name evidence="5 6" type="primary">argD</name>
    <name evidence="6" type="ORF">RBATCC27255_00235</name>
</gene>
<dbReference type="NCBIfam" id="TIGR00707">
    <property type="entry name" value="argD"/>
    <property type="match status" value="1"/>
</dbReference>
<dbReference type="PANTHER" id="PTHR11986:SF79">
    <property type="entry name" value="ACETYLORNITHINE AMINOTRANSFERASE, MITOCHONDRIAL"/>
    <property type="match status" value="1"/>
</dbReference>
<keyword evidence="4 5" id="KW-0663">Pyridoxal phosphate</keyword>
<dbReference type="PIRSF" id="PIRSF000521">
    <property type="entry name" value="Transaminase_4ab_Lys_Orn"/>
    <property type="match status" value="1"/>
</dbReference>
<dbReference type="PROSITE" id="PS00600">
    <property type="entry name" value="AA_TRANSFER_CLASS_3"/>
    <property type="match status" value="1"/>
</dbReference>
<feature type="binding site" evidence="5">
    <location>
        <position position="278"/>
    </location>
    <ligand>
        <name>pyridoxal 5'-phosphate</name>
        <dbReference type="ChEBI" id="CHEBI:597326"/>
    </ligand>
</feature>
<dbReference type="RefSeq" id="WP_242956371.1">
    <property type="nucleotide sequence ID" value="NZ_CABMMZ010000023.1"/>
</dbReference>
<dbReference type="Gene3D" id="3.90.1150.10">
    <property type="entry name" value="Aspartate Aminotransferase, domain 1"/>
    <property type="match status" value="1"/>
</dbReference>
<feature type="modified residue" description="N6-(pyridoxal phosphate)lysine" evidence="5">
    <location>
        <position position="249"/>
    </location>
</feature>
<dbReference type="InterPro" id="IPR015422">
    <property type="entry name" value="PyrdxlP-dep_Trfase_small"/>
</dbReference>
<keyword evidence="5" id="KW-0055">Arginine biosynthesis</keyword>
<dbReference type="PANTHER" id="PTHR11986">
    <property type="entry name" value="AMINOTRANSFERASE CLASS III"/>
    <property type="match status" value="1"/>
</dbReference>
<feature type="binding site" evidence="5">
    <location>
        <position position="135"/>
    </location>
    <ligand>
        <name>pyridoxal 5'-phosphate</name>
        <dbReference type="ChEBI" id="CHEBI:597326"/>
    </ligand>
</feature>
<dbReference type="UniPathway" id="UPA00068">
    <property type="reaction ID" value="UER00109"/>
</dbReference>
<dbReference type="GeneID" id="93768986"/>
<dbReference type="Gene3D" id="3.40.640.10">
    <property type="entry name" value="Type I PLP-dependent aspartate aminotransferase-like (Major domain)"/>
    <property type="match status" value="1"/>
</dbReference>
<dbReference type="NCBIfam" id="NF002325">
    <property type="entry name" value="PRK01278.1"/>
    <property type="match status" value="1"/>
</dbReference>
<comment type="pathway">
    <text evidence="5">Amino-acid biosynthesis; L-arginine biosynthesis; N(2)-acetyl-L-ornithine from L-glutamate: step 4/4.</text>
</comment>
<dbReference type="InterPro" id="IPR049704">
    <property type="entry name" value="Aminotrans_3_PPA_site"/>
</dbReference>
<dbReference type="InterPro" id="IPR004636">
    <property type="entry name" value="AcOrn/SuccOrn_fam"/>
</dbReference>
<dbReference type="CDD" id="cd00610">
    <property type="entry name" value="OAT_like"/>
    <property type="match status" value="1"/>
</dbReference>
<evidence type="ECO:0000256" key="2">
    <source>
        <dbReference type="ARBA" id="ARBA00022605"/>
    </source>
</evidence>
<dbReference type="FunFam" id="3.40.640.10:FF:000004">
    <property type="entry name" value="Acetylornithine aminotransferase"/>
    <property type="match status" value="1"/>
</dbReference>
<evidence type="ECO:0000313" key="7">
    <source>
        <dbReference type="Proteomes" id="UP000233425"/>
    </source>
</evidence>
<dbReference type="EMBL" id="NNSR01000023">
    <property type="protein sequence ID" value="PKD32579.1"/>
    <property type="molecule type" value="Genomic_DNA"/>
</dbReference>
<comment type="miscellaneous">
    <text evidence="5">May also have succinyldiaminopimelate aminotransferase activity, thus carrying out the corresponding step in lysine biosynthesis.</text>
</comment>
<keyword evidence="7" id="KW-1185">Reference proteome</keyword>
<organism evidence="6 7">
    <name type="scientific">Ruminococcus bromii</name>
    <dbReference type="NCBI Taxonomy" id="40518"/>
    <lineage>
        <taxon>Bacteria</taxon>
        <taxon>Bacillati</taxon>
        <taxon>Bacillota</taxon>
        <taxon>Clostridia</taxon>
        <taxon>Eubacteriales</taxon>
        <taxon>Oscillospiraceae</taxon>
        <taxon>Ruminococcus</taxon>
    </lineage>
</organism>
<feature type="binding site" evidence="5">
    <location>
        <begin position="220"/>
        <end position="223"/>
    </location>
    <ligand>
        <name>pyridoxal 5'-phosphate</name>
        <dbReference type="ChEBI" id="CHEBI:597326"/>
    </ligand>
</feature>
<reference evidence="6" key="1">
    <citation type="journal article" date="2018" name="Environ. Microbiol.">
        <title>Sporulation capability and amylosome conservation among diverse human colonic and rumen isolates of the keystone starch-degrader Ruminococcus bromii.</title>
        <authorList>
            <person name="Mukhopadhya I."/>
            <person name="Morais S."/>
            <person name="Laverde-Gomez J."/>
            <person name="Sheridan P.O."/>
            <person name="Walker A.W."/>
            <person name="Kelly W."/>
            <person name="Klieve A.V."/>
            <person name="Ouwerkerk D."/>
            <person name="Duncan S.H."/>
            <person name="Louis P."/>
            <person name="Koropatkin N."/>
            <person name="Cockburn D."/>
            <person name="Kibler R."/>
            <person name="Cooper P.J."/>
            <person name="Sandoval C."/>
            <person name="Crost E."/>
            <person name="Juge N."/>
            <person name="Bayer E.A."/>
            <person name="Flint H.J."/>
        </authorList>
    </citation>
    <scope>NUCLEOTIDE SEQUENCE [LARGE SCALE GENOMIC DNA]</scope>
    <source>
        <strain evidence="6">ATCC 27255</strain>
    </source>
</reference>
<keyword evidence="1 5" id="KW-0032">Aminotransferase</keyword>
<dbReference type="SUPFAM" id="SSF53383">
    <property type="entry name" value="PLP-dependent transferases"/>
    <property type="match status" value="1"/>
</dbReference>
<accession>A0A2N0UX31</accession>
<dbReference type="GO" id="GO:0042802">
    <property type="term" value="F:identical protein binding"/>
    <property type="evidence" value="ECO:0007669"/>
    <property type="project" value="TreeGrafter"/>
</dbReference>
<dbReference type="GO" id="GO:0030170">
    <property type="term" value="F:pyridoxal phosphate binding"/>
    <property type="evidence" value="ECO:0007669"/>
    <property type="project" value="InterPro"/>
</dbReference>
<comment type="subcellular location">
    <subcellularLocation>
        <location evidence="5">Cytoplasm</location>
    </subcellularLocation>
</comment>
<dbReference type="InterPro" id="IPR015424">
    <property type="entry name" value="PyrdxlP-dep_Trfase"/>
</dbReference>
<keyword evidence="2 5" id="KW-0028">Amino-acid biosynthesis</keyword>
<dbReference type="InterPro" id="IPR005814">
    <property type="entry name" value="Aminotrans_3"/>
</dbReference>
<dbReference type="AlphaFoldDB" id="A0A2N0UX31"/>
<evidence type="ECO:0000256" key="4">
    <source>
        <dbReference type="ARBA" id="ARBA00022898"/>
    </source>
</evidence>
<evidence type="ECO:0000256" key="1">
    <source>
        <dbReference type="ARBA" id="ARBA00022576"/>
    </source>
</evidence>
<dbReference type="Proteomes" id="UP000233425">
    <property type="component" value="Unassembled WGS sequence"/>
</dbReference>
<dbReference type="GO" id="GO:0006526">
    <property type="term" value="P:L-arginine biosynthetic process"/>
    <property type="evidence" value="ECO:0007669"/>
    <property type="project" value="UniProtKB-UniRule"/>
</dbReference>
<feature type="binding site" evidence="5">
    <location>
        <position position="138"/>
    </location>
    <ligand>
        <name>N(2)-acetyl-L-ornithine</name>
        <dbReference type="ChEBI" id="CHEBI:57805"/>
    </ligand>
</feature>
<dbReference type="Pfam" id="PF00202">
    <property type="entry name" value="Aminotran_3"/>
    <property type="match status" value="1"/>
</dbReference>
<dbReference type="GO" id="GO:0005737">
    <property type="term" value="C:cytoplasm"/>
    <property type="evidence" value="ECO:0007669"/>
    <property type="project" value="UniProtKB-SubCell"/>
</dbReference>
<feature type="binding site" evidence="5">
    <location>
        <position position="277"/>
    </location>
    <ligand>
        <name>N(2)-acetyl-L-ornithine</name>
        <dbReference type="ChEBI" id="CHEBI:57805"/>
    </ligand>
</feature>
<dbReference type="HAMAP" id="MF_01107">
    <property type="entry name" value="ArgD_aminotrans_3"/>
    <property type="match status" value="1"/>
</dbReference>
<comment type="subunit">
    <text evidence="5">Homodimer.</text>
</comment>
<protein>
    <recommendedName>
        <fullName evidence="5">Acetylornithine aminotransferase</fullName>
        <shortName evidence="5">ACOAT</shortName>
        <ecNumber evidence="5">2.6.1.11</ecNumber>
    </recommendedName>
</protein>
<comment type="catalytic activity">
    <reaction evidence="5">
        <text>N(2)-acetyl-L-ornithine + 2-oxoglutarate = N-acetyl-L-glutamate 5-semialdehyde + L-glutamate</text>
        <dbReference type="Rhea" id="RHEA:18049"/>
        <dbReference type="ChEBI" id="CHEBI:16810"/>
        <dbReference type="ChEBI" id="CHEBI:29123"/>
        <dbReference type="ChEBI" id="CHEBI:29985"/>
        <dbReference type="ChEBI" id="CHEBI:57805"/>
        <dbReference type="EC" id="2.6.1.11"/>
    </reaction>
</comment>
<comment type="caution">
    <text evidence="6">The sequence shown here is derived from an EMBL/GenBank/DDBJ whole genome shotgun (WGS) entry which is preliminary data.</text>
</comment>
<evidence type="ECO:0000256" key="5">
    <source>
        <dbReference type="HAMAP-Rule" id="MF_01107"/>
    </source>
</evidence>
<dbReference type="EC" id="2.6.1.11" evidence="5"/>
<dbReference type="InterPro" id="IPR050103">
    <property type="entry name" value="Class-III_PLP-dep_AT"/>
</dbReference>
<keyword evidence="3 5" id="KW-0808">Transferase</keyword>
<proteinExistence type="inferred from homology"/>
<comment type="cofactor">
    <cofactor evidence="5">
        <name>pyridoxal 5'-phosphate</name>
        <dbReference type="ChEBI" id="CHEBI:597326"/>
    </cofactor>
    <text evidence="5">Binds 1 pyridoxal phosphate per subunit.</text>
</comment>
<dbReference type="InterPro" id="IPR015421">
    <property type="entry name" value="PyrdxlP-dep_Trfase_major"/>
</dbReference>
<comment type="similarity">
    <text evidence="5">Belongs to the class-III pyridoxal-phosphate-dependent aminotransferase family. ArgD subfamily.</text>
</comment>